<feature type="transmembrane region" description="Helical" evidence="8">
    <location>
        <begin position="281"/>
        <end position="301"/>
    </location>
</feature>
<feature type="transmembrane region" description="Helical" evidence="8">
    <location>
        <begin position="537"/>
        <end position="562"/>
    </location>
</feature>
<dbReference type="Proteomes" id="UP001259832">
    <property type="component" value="Unassembled WGS sequence"/>
</dbReference>
<feature type="transmembrane region" description="Helical" evidence="8">
    <location>
        <begin position="503"/>
        <end position="525"/>
    </location>
</feature>
<dbReference type="EMBL" id="JASMQC010000027">
    <property type="protein sequence ID" value="KAK1933843.1"/>
    <property type="molecule type" value="Genomic_DNA"/>
</dbReference>
<feature type="transmembrane region" description="Helical" evidence="8">
    <location>
        <begin position="169"/>
        <end position="191"/>
    </location>
</feature>
<keyword evidence="5 8" id="KW-1133">Transmembrane helix</keyword>
<dbReference type="GO" id="GO:0016020">
    <property type="term" value="C:membrane"/>
    <property type="evidence" value="ECO:0007669"/>
    <property type="project" value="UniProtKB-SubCell"/>
</dbReference>
<feature type="compositionally biased region" description="Basic and acidic residues" evidence="7">
    <location>
        <begin position="8"/>
        <end position="23"/>
    </location>
</feature>
<name>A0AAD9G8N2_9STRA</name>
<dbReference type="SUPFAM" id="SSF103473">
    <property type="entry name" value="MFS general substrate transporter"/>
    <property type="match status" value="1"/>
</dbReference>
<evidence type="ECO:0000256" key="7">
    <source>
        <dbReference type="SAM" id="MobiDB-lite"/>
    </source>
</evidence>
<feature type="transmembrane region" description="Helical" evidence="8">
    <location>
        <begin position="624"/>
        <end position="646"/>
    </location>
</feature>
<sequence length="662" mass="74154">MGRLHFTRYHEDTESTESLRTDNDLASSTGFNQSRGLPALNRSAFEHSLNRSGFERGLRMDNVQVSAIPILGRVENPLMSSVVIMNGADSAVHSPTWRKREADNEDIDTLPFPALSRKFEVNLLSRWHLGLLVSTGFAGILMTCLKRGVLPLLEMELKMKPYQMDAAAVLIKLPWSYCFIWGFISDAVPILESRRKAYIILAWMTTMLACFAMALLDQFVSYRAEENDVTSADILRHEEPLMDVYIMLLMMANFGCIVALVIGETYVVAQTRKERMTVRGTAIGTLLITQFFGEFLGQVISDYVIFHITAIDAIPKVTLRQTMLFFVFYTVIPLVALCTCFFEKSDPPRIDAARDRYNRATIENLETSASELQRAYMTAANCFQRVKLALRGHWIRLRNALGKESTSRVIRFLIGFIFMSEFSLTYPTKRIQEWCGTDVKAISTSRIMSEVFSTLSAIVWKYFFLNCDWRWSIFSSFIIITLTPQFVYYTMATLNPGARNIDIYGVVSALTGFLRSSVVILELAISAEIAPVGGEGAFVGIVVSMAASMRLMANTVSNAIGFMFKDVDDSVDSLADPDRMQVAFALVLSHIIQVLGLVALVFLPKQKRHLQRLNRFGNKNDKCTTWWIIGCLAISFIVSTVFNALAIAPSTSCMGIVGGSGC</sequence>
<feature type="compositionally biased region" description="Polar residues" evidence="7">
    <location>
        <begin position="24"/>
        <end position="34"/>
    </location>
</feature>
<evidence type="ECO:0000256" key="6">
    <source>
        <dbReference type="ARBA" id="ARBA00023136"/>
    </source>
</evidence>
<keyword evidence="6 8" id="KW-0472">Membrane</keyword>
<feature type="transmembrane region" description="Helical" evidence="8">
    <location>
        <begin position="127"/>
        <end position="149"/>
    </location>
</feature>
<dbReference type="Pfam" id="PF03092">
    <property type="entry name" value="BT1"/>
    <property type="match status" value="1"/>
</dbReference>
<keyword evidence="10" id="KW-1185">Reference proteome</keyword>
<dbReference type="InterPro" id="IPR036259">
    <property type="entry name" value="MFS_trans_sf"/>
</dbReference>
<organism evidence="9 10">
    <name type="scientific">Phytophthora citrophthora</name>
    <dbReference type="NCBI Taxonomy" id="4793"/>
    <lineage>
        <taxon>Eukaryota</taxon>
        <taxon>Sar</taxon>
        <taxon>Stramenopiles</taxon>
        <taxon>Oomycota</taxon>
        <taxon>Peronosporomycetes</taxon>
        <taxon>Peronosporales</taxon>
        <taxon>Peronosporaceae</taxon>
        <taxon>Phytophthora</taxon>
    </lineage>
</organism>
<protein>
    <recommendedName>
        <fullName evidence="11">Transmembrane protein</fullName>
    </recommendedName>
</protein>
<keyword evidence="3" id="KW-0813">Transport</keyword>
<comment type="similarity">
    <text evidence="2">Belongs to the major facilitator superfamily. Folate-biopterin transporter (TC 2.A.71) family.</text>
</comment>
<feature type="transmembrane region" description="Helical" evidence="8">
    <location>
        <begin position="582"/>
        <end position="603"/>
    </location>
</feature>
<feature type="transmembrane region" description="Helical" evidence="8">
    <location>
        <begin position="321"/>
        <end position="342"/>
    </location>
</feature>
<feature type="transmembrane region" description="Helical" evidence="8">
    <location>
        <begin position="244"/>
        <end position="269"/>
    </location>
</feature>
<evidence type="ECO:0000256" key="4">
    <source>
        <dbReference type="ARBA" id="ARBA00022692"/>
    </source>
</evidence>
<feature type="transmembrane region" description="Helical" evidence="8">
    <location>
        <begin position="471"/>
        <end position="491"/>
    </location>
</feature>
<proteinExistence type="inferred from homology"/>
<comment type="subcellular location">
    <subcellularLocation>
        <location evidence="1">Membrane</location>
        <topology evidence="1">Multi-pass membrane protein</topology>
    </subcellularLocation>
</comment>
<evidence type="ECO:0000256" key="8">
    <source>
        <dbReference type="SAM" id="Phobius"/>
    </source>
</evidence>
<accession>A0AAD9G8N2</accession>
<feature type="transmembrane region" description="Helical" evidence="8">
    <location>
        <begin position="198"/>
        <end position="216"/>
    </location>
</feature>
<feature type="region of interest" description="Disordered" evidence="7">
    <location>
        <begin position="1"/>
        <end position="34"/>
    </location>
</feature>
<keyword evidence="4 8" id="KW-0812">Transmembrane</keyword>
<evidence type="ECO:0000313" key="10">
    <source>
        <dbReference type="Proteomes" id="UP001259832"/>
    </source>
</evidence>
<evidence type="ECO:0000313" key="9">
    <source>
        <dbReference type="EMBL" id="KAK1933843.1"/>
    </source>
</evidence>
<gene>
    <name evidence="9" type="ORF">P3T76_011603</name>
</gene>
<evidence type="ECO:0000256" key="1">
    <source>
        <dbReference type="ARBA" id="ARBA00004141"/>
    </source>
</evidence>
<dbReference type="PANTHER" id="PTHR31585">
    <property type="entry name" value="FOLATE-BIOPTERIN TRANSPORTER 1, CHLOROPLASTIC"/>
    <property type="match status" value="1"/>
</dbReference>
<evidence type="ECO:0000256" key="3">
    <source>
        <dbReference type="ARBA" id="ARBA00022448"/>
    </source>
</evidence>
<evidence type="ECO:0000256" key="2">
    <source>
        <dbReference type="ARBA" id="ARBA00007015"/>
    </source>
</evidence>
<reference evidence="9" key="1">
    <citation type="submission" date="2023-08" db="EMBL/GenBank/DDBJ databases">
        <title>Reference Genome Resource for the Citrus Pathogen Phytophthora citrophthora.</title>
        <authorList>
            <person name="Moller H."/>
            <person name="Coetzee B."/>
            <person name="Rose L.J."/>
            <person name="Van Niekerk J.M."/>
        </authorList>
    </citation>
    <scope>NUCLEOTIDE SEQUENCE</scope>
    <source>
        <strain evidence="9">STE-U-9442</strain>
    </source>
</reference>
<dbReference type="PANTHER" id="PTHR31585:SF5">
    <property type="entry name" value="RNA-BINDING S4 DOMAIN-CONTAINING PROTEIN"/>
    <property type="match status" value="1"/>
</dbReference>
<comment type="caution">
    <text evidence="9">The sequence shown here is derived from an EMBL/GenBank/DDBJ whole genome shotgun (WGS) entry which is preliminary data.</text>
</comment>
<evidence type="ECO:0000256" key="5">
    <source>
        <dbReference type="ARBA" id="ARBA00022989"/>
    </source>
</evidence>
<dbReference type="InterPro" id="IPR039309">
    <property type="entry name" value="BT1"/>
</dbReference>
<evidence type="ECO:0008006" key="11">
    <source>
        <dbReference type="Google" id="ProtNLM"/>
    </source>
</evidence>
<dbReference type="AlphaFoldDB" id="A0AAD9G8N2"/>